<evidence type="ECO:0000259" key="19">
    <source>
        <dbReference type="PROSITE" id="PS51483"/>
    </source>
</evidence>
<feature type="binding site" evidence="15">
    <location>
        <position position="485"/>
    </location>
    <ligand>
        <name>Mg(2+)</name>
        <dbReference type="ChEBI" id="CHEBI:18420"/>
        <note>shared with alpha subunit</note>
    </ligand>
</feature>
<dbReference type="Pfam" id="PF03484">
    <property type="entry name" value="B5"/>
    <property type="match status" value="1"/>
</dbReference>
<evidence type="ECO:0000256" key="8">
    <source>
        <dbReference type="ARBA" id="ARBA00022741"/>
    </source>
</evidence>
<feature type="binding site" evidence="15">
    <location>
        <position position="484"/>
    </location>
    <ligand>
        <name>Mg(2+)</name>
        <dbReference type="ChEBI" id="CHEBI:18420"/>
        <note>shared with alpha subunit</note>
    </ligand>
</feature>
<dbReference type="GO" id="GO:0004826">
    <property type="term" value="F:phenylalanine-tRNA ligase activity"/>
    <property type="evidence" value="ECO:0007669"/>
    <property type="project" value="UniProtKB-UniRule"/>
</dbReference>
<comment type="subcellular location">
    <subcellularLocation>
        <location evidence="1 15">Cytoplasm</location>
    </subcellularLocation>
</comment>
<evidence type="ECO:0000259" key="17">
    <source>
        <dbReference type="PROSITE" id="PS50886"/>
    </source>
</evidence>
<dbReference type="InterPro" id="IPR041616">
    <property type="entry name" value="PheRS_beta_core"/>
</dbReference>
<comment type="subunit">
    <text evidence="3 15">Tetramer of two alpha and two beta subunits.</text>
</comment>
<protein>
    <recommendedName>
        <fullName evidence="15">Phenylalanine--tRNA ligase beta subunit</fullName>
        <ecNumber evidence="15">6.1.1.20</ecNumber>
    </recommendedName>
    <alternativeName>
        <fullName evidence="15">Phenylalanyl-tRNA synthetase beta subunit</fullName>
        <shortName evidence="15">PheRS</shortName>
    </alternativeName>
</protein>
<sequence>MLISKQWLQDFVEIPKTVSSEELSDLLTMRVVEIEGVEEKGKMLDNIVVGEIKKLESHPNADKLKLCIVSDGKEDYKVVCGGSNLKEGMKVAFGKVGAKVRWHGEGDLIELKKAKIRGEDSLGMICAPIEIGFGEMFPVKDEAEILDLSDRDVKTGTPLAKAFGFDDVVFDIDNKSMTHRPDLWGHYGMAREISAVLEEKLKPFEPPTIVTGSEIKLTVDNQAVDSCLRFTGVVLDGIAIVPSPQWMQKRLLSIGVRPINNLVDITNYVMYEIGQPTHVYDVDRLESNSDNEKHILIRKAKNGEEFITLDGGVHELTSEMFVIADDQKAVLMGGIMGGKNSEVTNNTTRVLFESANFDATTVRKMSQALGLRTDGSARWEKTQDPTNAELGLRRLVELTLQICPGVKVVSNVADSSHYKINQGPIKFDLAFLAEKMGIEIPKKQVLDILGRLGFGIEDQGTSLLVTIPTWRATKDISIPEDLVEEVTRLYGFGNIPTTMPSFEIRPAKKNLLRELEHNMKEVLVLEYGLTEVYNYSFESPAWLEKLGEDVDKHLELDNPLAKDKPLARRLLLGNMLENVESNLHRYEVVNIFETGRVFYSEEQGAYLDNNNKEYLPKEETLLAIVYSAKRDSTPFYNVSSTFFGMMNRLGIDVVFKKQKPSHKLFHPGRFAEILVADIVIGYMGEIHPSVQNNVGIANKVAVLEISLNKLFPLVVERRNYVPLPQFPAVLRDIAFLVDTSVVHDDVVAEIKNVDALIRSVELFDVFFPSASAKEKTKLGESKKSMAYHIVYQSNEKTLEASEIDIVHEKVLLALQKKFEAEVRE</sequence>
<dbReference type="SMART" id="SM00874">
    <property type="entry name" value="B5"/>
    <property type="match status" value="1"/>
</dbReference>
<name>A0A2M7V9K5_9BACT</name>
<dbReference type="InterPro" id="IPR020825">
    <property type="entry name" value="Phe-tRNA_synthase-like_B3/B4"/>
</dbReference>
<dbReference type="PANTHER" id="PTHR10947">
    <property type="entry name" value="PHENYLALANYL-TRNA SYNTHETASE BETA CHAIN AND LEUCINE-RICH REPEAT-CONTAINING PROTEIN 47"/>
    <property type="match status" value="1"/>
</dbReference>
<evidence type="ECO:0000256" key="5">
    <source>
        <dbReference type="ARBA" id="ARBA00022555"/>
    </source>
</evidence>
<keyword evidence="12 15" id="KW-0648">Protein biosynthesis</keyword>
<evidence type="ECO:0000256" key="11">
    <source>
        <dbReference type="ARBA" id="ARBA00022884"/>
    </source>
</evidence>
<dbReference type="PANTHER" id="PTHR10947:SF0">
    <property type="entry name" value="PHENYLALANINE--TRNA LIGASE BETA SUBUNIT"/>
    <property type="match status" value="1"/>
</dbReference>
<evidence type="ECO:0000256" key="14">
    <source>
        <dbReference type="ARBA" id="ARBA00049255"/>
    </source>
</evidence>
<dbReference type="InterPro" id="IPR005147">
    <property type="entry name" value="tRNA_synthase_B5-dom"/>
</dbReference>
<dbReference type="Pfam" id="PF01588">
    <property type="entry name" value="tRNA_bind"/>
    <property type="match status" value="1"/>
</dbReference>
<dbReference type="SUPFAM" id="SSF50249">
    <property type="entry name" value="Nucleic acid-binding proteins"/>
    <property type="match status" value="1"/>
</dbReference>
<feature type="domain" description="FDX-ACB" evidence="18">
    <location>
        <begin position="724"/>
        <end position="823"/>
    </location>
</feature>
<accession>A0A2M7V9K5</accession>
<keyword evidence="6 15" id="KW-0436">Ligase</keyword>
<dbReference type="Gene3D" id="3.30.56.10">
    <property type="match status" value="2"/>
</dbReference>
<keyword evidence="8 15" id="KW-0547">Nucleotide-binding</keyword>
<keyword evidence="9 15" id="KW-0067">ATP-binding</keyword>
<keyword evidence="7 15" id="KW-0479">Metal-binding</keyword>
<dbReference type="InterPro" id="IPR036690">
    <property type="entry name" value="Fdx_antiC-bd_sf"/>
</dbReference>
<proteinExistence type="inferred from homology"/>
<evidence type="ECO:0000256" key="9">
    <source>
        <dbReference type="ARBA" id="ARBA00022840"/>
    </source>
</evidence>
<dbReference type="InterPro" id="IPR005146">
    <property type="entry name" value="B3/B4_tRNA-bd"/>
</dbReference>
<gene>
    <name evidence="15" type="primary">pheT</name>
    <name evidence="20" type="ORF">COX81_00800</name>
</gene>
<dbReference type="Gene3D" id="3.50.40.10">
    <property type="entry name" value="Phenylalanyl-trna Synthetase, Chain B, domain 3"/>
    <property type="match status" value="1"/>
</dbReference>
<dbReference type="GO" id="GO:0009328">
    <property type="term" value="C:phenylalanine-tRNA ligase complex"/>
    <property type="evidence" value="ECO:0007669"/>
    <property type="project" value="TreeGrafter"/>
</dbReference>
<dbReference type="Pfam" id="PF03483">
    <property type="entry name" value="B3_4"/>
    <property type="match status" value="1"/>
</dbReference>
<evidence type="ECO:0000256" key="13">
    <source>
        <dbReference type="ARBA" id="ARBA00023146"/>
    </source>
</evidence>
<organism evidence="20 21">
    <name type="scientific">Candidatus Magasanikbacteria bacterium CG_4_10_14_0_2_um_filter_37_12</name>
    <dbReference type="NCBI Taxonomy" id="1974637"/>
    <lineage>
        <taxon>Bacteria</taxon>
        <taxon>Candidatus Magasanikiibacteriota</taxon>
    </lineage>
</organism>
<dbReference type="SMART" id="SM00873">
    <property type="entry name" value="B3_4"/>
    <property type="match status" value="1"/>
</dbReference>
<evidence type="ECO:0000259" key="18">
    <source>
        <dbReference type="PROSITE" id="PS51447"/>
    </source>
</evidence>
<dbReference type="Gene3D" id="2.40.50.140">
    <property type="entry name" value="Nucleic acid-binding proteins"/>
    <property type="match status" value="1"/>
</dbReference>
<comment type="catalytic activity">
    <reaction evidence="14 15">
        <text>tRNA(Phe) + L-phenylalanine + ATP = L-phenylalanyl-tRNA(Phe) + AMP + diphosphate + H(+)</text>
        <dbReference type="Rhea" id="RHEA:19413"/>
        <dbReference type="Rhea" id="RHEA-COMP:9668"/>
        <dbReference type="Rhea" id="RHEA-COMP:9699"/>
        <dbReference type="ChEBI" id="CHEBI:15378"/>
        <dbReference type="ChEBI" id="CHEBI:30616"/>
        <dbReference type="ChEBI" id="CHEBI:33019"/>
        <dbReference type="ChEBI" id="CHEBI:58095"/>
        <dbReference type="ChEBI" id="CHEBI:78442"/>
        <dbReference type="ChEBI" id="CHEBI:78531"/>
        <dbReference type="ChEBI" id="CHEBI:456215"/>
        <dbReference type="EC" id="6.1.1.20"/>
    </reaction>
</comment>
<keyword evidence="11 16" id="KW-0694">RNA-binding</keyword>
<dbReference type="SUPFAM" id="SSF46955">
    <property type="entry name" value="Putative DNA-binding domain"/>
    <property type="match status" value="1"/>
</dbReference>
<evidence type="ECO:0000256" key="10">
    <source>
        <dbReference type="ARBA" id="ARBA00022842"/>
    </source>
</evidence>
<dbReference type="GO" id="GO:0000049">
    <property type="term" value="F:tRNA binding"/>
    <property type="evidence" value="ECO:0007669"/>
    <property type="project" value="UniProtKB-UniRule"/>
</dbReference>
<dbReference type="PROSITE" id="PS51483">
    <property type="entry name" value="B5"/>
    <property type="match status" value="1"/>
</dbReference>
<dbReference type="Gene3D" id="3.30.930.10">
    <property type="entry name" value="Bira Bifunctional Protein, Domain 2"/>
    <property type="match status" value="1"/>
</dbReference>
<dbReference type="Proteomes" id="UP000228568">
    <property type="component" value="Unassembled WGS sequence"/>
</dbReference>
<dbReference type="Pfam" id="PF03147">
    <property type="entry name" value="FDX-ACB"/>
    <property type="match status" value="1"/>
</dbReference>
<dbReference type="NCBIfam" id="TIGR00472">
    <property type="entry name" value="pheT_bact"/>
    <property type="match status" value="1"/>
</dbReference>
<evidence type="ECO:0000256" key="6">
    <source>
        <dbReference type="ARBA" id="ARBA00022598"/>
    </source>
</evidence>
<reference evidence="21" key="1">
    <citation type="submission" date="2017-09" db="EMBL/GenBank/DDBJ databases">
        <title>Depth-based differentiation of microbial function through sediment-hosted aquifers and enrichment of novel symbionts in the deep terrestrial subsurface.</title>
        <authorList>
            <person name="Probst A.J."/>
            <person name="Ladd B."/>
            <person name="Jarett J.K."/>
            <person name="Geller-Mcgrath D.E."/>
            <person name="Sieber C.M.K."/>
            <person name="Emerson J.B."/>
            <person name="Anantharaman K."/>
            <person name="Thomas B.C."/>
            <person name="Malmstrom R."/>
            <person name="Stieglmeier M."/>
            <person name="Klingl A."/>
            <person name="Woyke T."/>
            <person name="Ryan C.M."/>
            <person name="Banfield J.F."/>
        </authorList>
    </citation>
    <scope>NUCLEOTIDE SEQUENCE [LARGE SCALE GENOMIC DNA]</scope>
</reference>
<dbReference type="InterPro" id="IPR002547">
    <property type="entry name" value="tRNA-bd_dom"/>
</dbReference>
<dbReference type="EMBL" id="PFPK01000011">
    <property type="protein sequence ID" value="PIZ95443.1"/>
    <property type="molecule type" value="Genomic_DNA"/>
</dbReference>
<dbReference type="InterPro" id="IPR045864">
    <property type="entry name" value="aa-tRNA-synth_II/BPL/LPL"/>
</dbReference>
<dbReference type="InterPro" id="IPR012340">
    <property type="entry name" value="NA-bd_OB-fold"/>
</dbReference>
<evidence type="ECO:0000256" key="16">
    <source>
        <dbReference type="PROSITE-ProRule" id="PRU00209"/>
    </source>
</evidence>
<dbReference type="PROSITE" id="PS51447">
    <property type="entry name" value="FDX_ACB"/>
    <property type="match status" value="1"/>
</dbReference>
<dbReference type="CDD" id="cd00769">
    <property type="entry name" value="PheRS_beta_core"/>
    <property type="match status" value="1"/>
</dbReference>
<feature type="domain" description="TRNA-binding" evidence="17">
    <location>
        <begin position="41"/>
        <end position="160"/>
    </location>
</feature>
<evidence type="ECO:0000256" key="2">
    <source>
        <dbReference type="ARBA" id="ARBA00008653"/>
    </source>
</evidence>
<feature type="binding site" evidence="15">
    <location>
        <position position="475"/>
    </location>
    <ligand>
        <name>Mg(2+)</name>
        <dbReference type="ChEBI" id="CHEBI:18420"/>
        <note>shared with alpha subunit</note>
    </ligand>
</feature>
<keyword evidence="13 15" id="KW-0030">Aminoacyl-tRNA synthetase</keyword>
<comment type="caution">
    <text evidence="20">The sequence shown here is derived from an EMBL/GenBank/DDBJ whole genome shotgun (WGS) entry which is preliminary data.</text>
</comment>
<dbReference type="GO" id="GO:0006432">
    <property type="term" value="P:phenylalanyl-tRNA aminoacylation"/>
    <property type="evidence" value="ECO:0007669"/>
    <property type="project" value="UniProtKB-UniRule"/>
</dbReference>
<dbReference type="CDD" id="cd02796">
    <property type="entry name" value="tRNA_bind_bactPheRS"/>
    <property type="match status" value="1"/>
</dbReference>
<comment type="similarity">
    <text evidence="2 15">Belongs to the phenylalanyl-tRNA synthetase beta subunit family. Type 1 subfamily.</text>
</comment>
<dbReference type="GO" id="GO:0000287">
    <property type="term" value="F:magnesium ion binding"/>
    <property type="evidence" value="ECO:0007669"/>
    <property type="project" value="UniProtKB-UniRule"/>
</dbReference>
<evidence type="ECO:0000256" key="15">
    <source>
        <dbReference type="HAMAP-Rule" id="MF_00283"/>
    </source>
</evidence>
<dbReference type="PROSITE" id="PS50886">
    <property type="entry name" value="TRBD"/>
    <property type="match status" value="1"/>
</dbReference>
<dbReference type="InterPro" id="IPR005121">
    <property type="entry name" value="Fdx_antiC-bd"/>
</dbReference>
<dbReference type="HAMAP" id="MF_00283">
    <property type="entry name" value="Phe_tRNA_synth_beta1"/>
    <property type="match status" value="1"/>
</dbReference>
<evidence type="ECO:0000256" key="12">
    <source>
        <dbReference type="ARBA" id="ARBA00022917"/>
    </source>
</evidence>
<evidence type="ECO:0000313" key="21">
    <source>
        <dbReference type="Proteomes" id="UP000228568"/>
    </source>
</evidence>
<keyword evidence="5 16" id="KW-0820">tRNA-binding</keyword>
<dbReference type="InterPro" id="IPR009061">
    <property type="entry name" value="DNA-bd_dom_put_sf"/>
</dbReference>
<feature type="domain" description="B5" evidence="19">
    <location>
        <begin position="420"/>
        <end position="497"/>
    </location>
</feature>
<evidence type="ECO:0000256" key="7">
    <source>
        <dbReference type="ARBA" id="ARBA00022723"/>
    </source>
</evidence>
<dbReference type="GO" id="GO:0005524">
    <property type="term" value="F:ATP binding"/>
    <property type="evidence" value="ECO:0007669"/>
    <property type="project" value="UniProtKB-UniRule"/>
</dbReference>
<keyword evidence="4 15" id="KW-0963">Cytoplasm</keyword>
<dbReference type="Gene3D" id="3.30.70.380">
    <property type="entry name" value="Ferrodoxin-fold anticodon-binding domain"/>
    <property type="match status" value="1"/>
</dbReference>
<evidence type="ECO:0000313" key="20">
    <source>
        <dbReference type="EMBL" id="PIZ95443.1"/>
    </source>
</evidence>
<dbReference type="AlphaFoldDB" id="A0A2M7V9K5"/>
<feature type="binding site" evidence="15">
    <location>
        <position position="481"/>
    </location>
    <ligand>
        <name>Mg(2+)</name>
        <dbReference type="ChEBI" id="CHEBI:18420"/>
        <note>shared with alpha subunit</note>
    </ligand>
</feature>
<dbReference type="InterPro" id="IPR033714">
    <property type="entry name" value="tRNA_bind_bactPheRS"/>
</dbReference>
<evidence type="ECO:0000256" key="3">
    <source>
        <dbReference type="ARBA" id="ARBA00011209"/>
    </source>
</evidence>
<keyword evidence="10 15" id="KW-0460">Magnesium</keyword>
<evidence type="ECO:0000256" key="1">
    <source>
        <dbReference type="ARBA" id="ARBA00004496"/>
    </source>
</evidence>
<dbReference type="Pfam" id="PF17759">
    <property type="entry name" value="tRNA_synthFbeta"/>
    <property type="match status" value="1"/>
</dbReference>
<dbReference type="SUPFAM" id="SSF56037">
    <property type="entry name" value="PheT/TilS domain"/>
    <property type="match status" value="1"/>
</dbReference>
<dbReference type="SMART" id="SM00896">
    <property type="entry name" value="FDX-ACB"/>
    <property type="match status" value="1"/>
</dbReference>
<comment type="cofactor">
    <cofactor evidence="15">
        <name>Mg(2+)</name>
        <dbReference type="ChEBI" id="CHEBI:18420"/>
    </cofactor>
    <text evidence="15">Binds 2 magnesium ions per tetramer.</text>
</comment>
<dbReference type="InterPro" id="IPR004532">
    <property type="entry name" value="Phe-tRNA-ligase_IIc_bsu_bact"/>
</dbReference>
<dbReference type="EC" id="6.1.1.20" evidence="15"/>
<dbReference type="SUPFAM" id="SSF55681">
    <property type="entry name" value="Class II aaRS and biotin synthetases"/>
    <property type="match status" value="1"/>
</dbReference>
<dbReference type="SUPFAM" id="SSF54991">
    <property type="entry name" value="Anticodon-binding domain of PheRS"/>
    <property type="match status" value="1"/>
</dbReference>
<evidence type="ECO:0000256" key="4">
    <source>
        <dbReference type="ARBA" id="ARBA00022490"/>
    </source>
</evidence>
<dbReference type="InterPro" id="IPR045060">
    <property type="entry name" value="Phe-tRNA-ligase_IIc_bsu"/>
</dbReference>